<dbReference type="Gene3D" id="3.40.1110.10">
    <property type="entry name" value="Calcium-transporting ATPase, cytoplasmic domain N"/>
    <property type="match status" value="1"/>
</dbReference>
<evidence type="ECO:0000256" key="13">
    <source>
        <dbReference type="ARBA" id="ARBA00023136"/>
    </source>
</evidence>
<dbReference type="PRINTS" id="PR00941">
    <property type="entry name" value="CDATPASE"/>
</dbReference>
<keyword evidence="10" id="KW-1278">Translocase</keyword>
<evidence type="ECO:0000259" key="15">
    <source>
        <dbReference type="Pfam" id="PF00122"/>
    </source>
</evidence>
<evidence type="ECO:0000313" key="16">
    <source>
        <dbReference type="EMBL" id="MDP5272602.1"/>
    </source>
</evidence>
<dbReference type="SUPFAM" id="SSF81653">
    <property type="entry name" value="Calcium ATPase, transduction domain A"/>
    <property type="match status" value="1"/>
</dbReference>
<feature type="transmembrane region" description="Helical" evidence="14">
    <location>
        <begin position="289"/>
        <end position="313"/>
    </location>
</feature>
<evidence type="ECO:0000256" key="10">
    <source>
        <dbReference type="ARBA" id="ARBA00022967"/>
    </source>
</evidence>
<keyword evidence="8 14" id="KW-0067">ATP-binding</keyword>
<evidence type="ECO:0000256" key="3">
    <source>
        <dbReference type="ARBA" id="ARBA00022448"/>
    </source>
</evidence>
<keyword evidence="11 14" id="KW-1133">Transmembrane helix</keyword>
<evidence type="ECO:0000256" key="8">
    <source>
        <dbReference type="ARBA" id="ARBA00022840"/>
    </source>
</evidence>
<evidence type="ECO:0000256" key="5">
    <source>
        <dbReference type="ARBA" id="ARBA00022692"/>
    </source>
</evidence>
<evidence type="ECO:0000256" key="11">
    <source>
        <dbReference type="ARBA" id="ARBA00022989"/>
    </source>
</evidence>
<keyword evidence="3" id="KW-0813">Transport</keyword>
<dbReference type="InterPro" id="IPR008250">
    <property type="entry name" value="ATPase_P-typ_transduc_dom_A_sf"/>
</dbReference>
<dbReference type="NCBIfam" id="TIGR01512">
    <property type="entry name" value="ATPase-IB2_Cd"/>
    <property type="match status" value="1"/>
</dbReference>
<evidence type="ECO:0000256" key="9">
    <source>
        <dbReference type="ARBA" id="ARBA00022842"/>
    </source>
</evidence>
<dbReference type="SFLD" id="SFLDS00003">
    <property type="entry name" value="Haloacid_Dehalogenase"/>
    <property type="match status" value="1"/>
</dbReference>
<dbReference type="CDD" id="cd07551">
    <property type="entry name" value="P-type_ATPase_HM_ZosA_PfeT-like"/>
    <property type="match status" value="1"/>
</dbReference>
<keyword evidence="13 14" id="KW-0472">Membrane</keyword>
<feature type="transmembrane region" description="Helical" evidence="14">
    <location>
        <begin position="55"/>
        <end position="73"/>
    </location>
</feature>
<keyword evidence="17" id="KW-1185">Reference proteome</keyword>
<dbReference type="InterPro" id="IPR023214">
    <property type="entry name" value="HAD_sf"/>
</dbReference>
<feature type="transmembrane region" description="Helical" evidence="14">
    <location>
        <begin position="258"/>
        <end position="277"/>
    </location>
</feature>
<dbReference type="Pfam" id="PF00122">
    <property type="entry name" value="E1-E2_ATPase"/>
    <property type="match status" value="1"/>
</dbReference>
<dbReference type="Gene3D" id="3.40.50.1000">
    <property type="entry name" value="HAD superfamily/HAD-like"/>
    <property type="match status" value="1"/>
</dbReference>
<dbReference type="SFLD" id="SFLDF00027">
    <property type="entry name" value="p-type_atpase"/>
    <property type="match status" value="1"/>
</dbReference>
<keyword evidence="14" id="KW-1003">Cell membrane</keyword>
<dbReference type="InterPro" id="IPR051949">
    <property type="entry name" value="Cation_Transport_ATPase"/>
</dbReference>
<keyword evidence="4" id="KW-0597">Phosphoprotein</keyword>
<proteinExistence type="inferred from homology"/>
<evidence type="ECO:0000313" key="17">
    <source>
        <dbReference type="Proteomes" id="UP001231941"/>
    </source>
</evidence>
<evidence type="ECO:0000256" key="2">
    <source>
        <dbReference type="ARBA" id="ARBA00006024"/>
    </source>
</evidence>
<dbReference type="NCBIfam" id="TIGR01494">
    <property type="entry name" value="ATPase_P-type"/>
    <property type="match status" value="1"/>
</dbReference>
<feature type="transmembrane region" description="Helical" evidence="14">
    <location>
        <begin position="21"/>
        <end position="49"/>
    </location>
</feature>
<dbReference type="InterPro" id="IPR044492">
    <property type="entry name" value="P_typ_ATPase_HD_dom"/>
</dbReference>
<keyword evidence="7 14" id="KW-0547">Nucleotide-binding</keyword>
<dbReference type="PANTHER" id="PTHR43079">
    <property type="entry name" value="PROBABLE CADMIUM/ZINC-TRANSPORTING ATPASE HMA1"/>
    <property type="match status" value="1"/>
</dbReference>
<dbReference type="InterPro" id="IPR036412">
    <property type="entry name" value="HAD-like_sf"/>
</dbReference>
<keyword evidence="6 14" id="KW-0479">Metal-binding</keyword>
<dbReference type="InterPro" id="IPR059000">
    <property type="entry name" value="ATPase_P-type_domA"/>
</dbReference>
<feature type="domain" description="P-type ATPase A" evidence="15">
    <location>
        <begin position="138"/>
        <end position="239"/>
    </location>
</feature>
<evidence type="ECO:0000256" key="14">
    <source>
        <dbReference type="RuleBase" id="RU362081"/>
    </source>
</evidence>
<protein>
    <submittedName>
        <fullName evidence="16">Heavy metal translocating P-type ATPase</fullName>
    </submittedName>
</protein>
<evidence type="ECO:0000256" key="7">
    <source>
        <dbReference type="ARBA" id="ARBA00022741"/>
    </source>
</evidence>
<dbReference type="InterPro" id="IPR023298">
    <property type="entry name" value="ATPase_P-typ_TM_dom_sf"/>
</dbReference>
<keyword evidence="12" id="KW-0406">Ion transport</keyword>
<dbReference type="EMBL" id="JAVAMP010000001">
    <property type="protein sequence ID" value="MDP5272602.1"/>
    <property type="molecule type" value="Genomic_DNA"/>
</dbReference>
<dbReference type="PROSITE" id="PS01229">
    <property type="entry name" value="COF_2"/>
    <property type="match status" value="1"/>
</dbReference>
<reference evidence="16 17" key="1">
    <citation type="submission" date="2023-08" db="EMBL/GenBank/DDBJ databases">
        <authorList>
            <person name="Park J.-S."/>
        </authorList>
    </citation>
    <scope>NUCLEOTIDE SEQUENCE [LARGE SCALE GENOMIC DNA]</scope>
    <source>
        <strain evidence="16 17">2205SS18-9</strain>
    </source>
</reference>
<gene>
    <name evidence="16" type="ORF">Q5Y73_00625</name>
</gene>
<dbReference type="InterPro" id="IPR023299">
    <property type="entry name" value="ATPase_P-typ_cyto_dom_N"/>
</dbReference>
<dbReference type="SUPFAM" id="SSF81665">
    <property type="entry name" value="Calcium ATPase, transmembrane domain M"/>
    <property type="match status" value="1"/>
</dbReference>
<evidence type="ECO:0000256" key="12">
    <source>
        <dbReference type="ARBA" id="ARBA00023065"/>
    </source>
</evidence>
<dbReference type="SFLD" id="SFLDG00002">
    <property type="entry name" value="C1.7:_P-type_atpase_like"/>
    <property type="match status" value="1"/>
</dbReference>
<comment type="caution">
    <text evidence="16">The sequence shown here is derived from an EMBL/GenBank/DDBJ whole genome shotgun (WGS) entry which is preliminary data.</text>
</comment>
<comment type="subcellular location">
    <subcellularLocation>
        <location evidence="14">Cell membrane</location>
    </subcellularLocation>
    <subcellularLocation>
        <location evidence="1">Membrane</location>
        <topology evidence="1">Multi-pass membrane protein</topology>
    </subcellularLocation>
</comment>
<dbReference type="RefSeq" id="WP_305989916.1">
    <property type="nucleotide sequence ID" value="NZ_JAVAMP010000001.1"/>
</dbReference>
<evidence type="ECO:0000256" key="6">
    <source>
        <dbReference type="ARBA" id="ARBA00022723"/>
    </source>
</evidence>
<feature type="transmembrane region" description="Helical" evidence="14">
    <location>
        <begin position="85"/>
        <end position="104"/>
    </location>
</feature>
<name>A0ABT9ITJ0_9BACL</name>
<dbReference type="SUPFAM" id="SSF56784">
    <property type="entry name" value="HAD-like"/>
    <property type="match status" value="1"/>
</dbReference>
<organism evidence="16 17">
    <name type="scientific">Chengkuizengella axinellae</name>
    <dbReference type="NCBI Taxonomy" id="3064388"/>
    <lineage>
        <taxon>Bacteria</taxon>
        <taxon>Bacillati</taxon>
        <taxon>Bacillota</taxon>
        <taxon>Bacilli</taxon>
        <taxon>Bacillales</taxon>
        <taxon>Paenibacillaceae</taxon>
        <taxon>Chengkuizengella</taxon>
    </lineage>
</organism>
<dbReference type="Pfam" id="PF00702">
    <property type="entry name" value="Hydrolase"/>
    <property type="match status" value="1"/>
</dbReference>
<dbReference type="Proteomes" id="UP001231941">
    <property type="component" value="Unassembled WGS sequence"/>
</dbReference>
<dbReference type="NCBIfam" id="TIGR01525">
    <property type="entry name" value="ATPase-IB_hvy"/>
    <property type="match status" value="1"/>
</dbReference>
<keyword evidence="5 14" id="KW-0812">Transmembrane</keyword>
<dbReference type="PROSITE" id="PS00154">
    <property type="entry name" value="ATPASE_E1_E2"/>
    <property type="match status" value="1"/>
</dbReference>
<accession>A0ABT9ITJ0</accession>
<evidence type="ECO:0000256" key="1">
    <source>
        <dbReference type="ARBA" id="ARBA00004141"/>
    </source>
</evidence>
<dbReference type="InterPro" id="IPR001757">
    <property type="entry name" value="P_typ_ATPase"/>
</dbReference>
<sequence length="644" mass="70942">MNVDLKALSEKRQSNQRSKLKAIYVNLIPHIQLIAALLSGVFIVTGWILSDLFSSTAIMFFVIAYLVGGYQKAKEGILDTIKDRNLNVEMLMIFAAIGSAIIGYWMEGAILIFIFSLSGALETYTMNRSNREISALMELQPEEALIVKNGTETKIHVSMLVPGDEILVKPGERMPADGFIIRGQSTVDQSAITGESLPVQKKLNDEVFSGTVNLQGSITIKVTKLNKETLFQKIIQLVQTAQSEKSPSQLFIDKFEGIYVKVVIAAVSLMMFIPHYVLDWTWNETIYRAMILLVVASPCALVASITPATLSAISNGAKLGILFKGGVHIEGLSKIRAIALDKTGTLTKGEPEITDLILREGISQADFLIYTASIENHSTHPLAQAIVNYTKLEKQLQLLQPDFIEDIPGRGVTGKVSDREWKIGNAEFVGDDISKQFLKMNHNKFTKSGKTLVFIADYQGIVGVIALKDRIREQSKEAIHEFNKLGIYTFMLTGDDEDTARTISKEMSVDGHISRCLPEDKLKHVKELKKRYENVAMVGDGINDAPALASANLGIAMGTGTDVALETADIILMKNDLSKIPKAIYLSKKMNRVIKQNIVFSLAVIGILICSNFLQILDLPYGVIGHEGSTILVILNGLRLLKLK</sequence>
<evidence type="ECO:0000256" key="4">
    <source>
        <dbReference type="ARBA" id="ARBA00022553"/>
    </source>
</evidence>
<dbReference type="NCBIfam" id="TIGR01511">
    <property type="entry name" value="ATPase-IB1_Cu"/>
    <property type="match status" value="1"/>
</dbReference>
<keyword evidence="9" id="KW-0460">Magnesium</keyword>
<dbReference type="Gene3D" id="2.70.150.10">
    <property type="entry name" value="Calcium-transporting ATPase, cytoplasmic transduction domain A"/>
    <property type="match status" value="1"/>
</dbReference>
<dbReference type="PRINTS" id="PR00119">
    <property type="entry name" value="CATATPASE"/>
</dbReference>
<dbReference type="InterPro" id="IPR027256">
    <property type="entry name" value="P-typ_ATPase_IB"/>
</dbReference>
<dbReference type="InterPro" id="IPR018303">
    <property type="entry name" value="ATPase_P-typ_P_site"/>
</dbReference>
<comment type="similarity">
    <text evidence="2 14">Belongs to the cation transport ATPase (P-type) (TC 3.A.3) family. Type IB subfamily.</text>
</comment>
<dbReference type="PANTHER" id="PTHR43079:SF1">
    <property type="entry name" value="CADMIUM_ZINC-TRANSPORTING ATPASE HMA1, CHLOROPLASTIC-RELATED"/>
    <property type="match status" value="1"/>
</dbReference>